<evidence type="ECO:0000313" key="2">
    <source>
        <dbReference type="EMBL" id="MBM7615492.1"/>
    </source>
</evidence>
<dbReference type="EMBL" id="JAFBEE010000013">
    <property type="protein sequence ID" value="MBM7615492.1"/>
    <property type="molecule type" value="Genomic_DNA"/>
</dbReference>
<comment type="caution">
    <text evidence="2">The sequence shown here is derived from an EMBL/GenBank/DDBJ whole genome shotgun (WGS) entry which is preliminary data.</text>
</comment>
<feature type="transmembrane region" description="Helical" evidence="1">
    <location>
        <begin position="155"/>
        <end position="176"/>
    </location>
</feature>
<keyword evidence="1" id="KW-0472">Membrane</keyword>
<keyword evidence="1" id="KW-0812">Transmembrane</keyword>
<name>A0ABS2NRI9_9FIRM</name>
<keyword evidence="1" id="KW-1133">Transmembrane helix</keyword>
<evidence type="ECO:0000313" key="3">
    <source>
        <dbReference type="Proteomes" id="UP001314796"/>
    </source>
</evidence>
<evidence type="ECO:0000256" key="1">
    <source>
        <dbReference type="SAM" id="Phobius"/>
    </source>
</evidence>
<reference evidence="2 3" key="1">
    <citation type="submission" date="2021-01" db="EMBL/GenBank/DDBJ databases">
        <title>Genomic Encyclopedia of Type Strains, Phase IV (KMG-IV): sequencing the most valuable type-strain genomes for metagenomic binning, comparative biology and taxonomic classification.</title>
        <authorList>
            <person name="Goeker M."/>
        </authorList>
    </citation>
    <scope>NUCLEOTIDE SEQUENCE [LARGE SCALE GENOMIC DNA]</scope>
    <source>
        <strain evidence="2 3">DSM 25890</strain>
    </source>
</reference>
<organism evidence="2 3">
    <name type="scientific">Alkaliphilus hydrothermalis</name>
    <dbReference type="NCBI Taxonomy" id="1482730"/>
    <lineage>
        <taxon>Bacteria</taxon>
        <taxon>Bacillati</taxon>
        <taxon>Bacillota</taxon>
        <taxon>Clostridia</taxon>
        <taxon>Peptostreptococcales</taxon>
        <taxon>Natronincolaceae</taxon>
        <taxon>Alkaliphilus</taxon>
    </lineage>
</organism>
<sequence length="281" mass="30980">MLKNQAKEGRFKMKKDFNKIIVFILVLTLFTMSSLSSFARSPKNNGETVFVDGIEYNVRVDNKFNTTVETVGLENKAKLVIDKHGKGTISGVKGQKKGEVYEVIVNELSYEGLDVKVKSNGKEIEKFTKKEDLVKDKYTGQATIVVGGTVLAGSLVQALLAAGLIFIAAGITWVAVTEIADILQNSSSTGYFQCKFSLGMLFINPDDITRTHAVNRIKGGYDVYTYSRSDASGIVVSAGKGIIGPENHYAFWKFGDYYDHYHTGDRNGAHSFYGLPQKRSL</sequence>
<proteinExistence type="predicted"/>
<dbReference type="Proteomes" id="UP001314796">
    <property type="component" value="Unassembled WGS sequence"/>
</dbReference>
<keyword evidence="3" id="KW-1185">Reference proteome</keyword>
<gene>
    <name evidence="2" type="ORF">JOC73_002062</name>
</gene>
<protein>
    <submittedName>
        <fullName evidence="2">Uncharacterized protein</fullName>
    </submittedName>
</protein>
<dbReference type="RefSeq" id="WP_204402776.1">
    <property type="nucleotide sequence ID" value="NZ_JAFBEE010000013.1"/>
</dbReference>
<accession>A0ABS2NRI9</accession>